<dbReference type="InterPro" id="IPR017871">
    <property type="entry name" value="ABC_transporter-like_CS"/>
</dbReference>
<feature type="domain" description="ABC transporter" evidence="4">
    <location>
        <begin position="7"/>
        <end position="193"/>
    </location>
</feature>
<sequence length="195" mass="21299">MMQHNKLEILHLTKRFGEKTLFEDLDLTVEEPAVLWAPSGWGKTTLLRVLMGLETPASGSVQGVGRVSAVFQEDRLCPQLNAVQNVALVLPGLEIQYKEQIETCFQQLGLDSTALVLPARKLSGGQKRRVALLRALLAPSDTLLLDEPFTGMDPETLQKAAALIRERGGGKNVLLATHDRDAIAALGWPVIQLAE</sequence>
<keyword evidence="3 5" id="KW-0067">ATP-binding</keyword>
<evidence type="ECO:0000313" key="5">
    <source>
        <dbReference type="EMBL" id="RAW51154.1"/>
    </source>
</evidence>
<dbReference type="GO" id="GO:0016887">
    <property type="term" value="F:ATP hydrolysis activity"/>
    <property type="evidence" value="ECO:0007669"/>
    <property type="project" value="InterPro"/>
</dbReference>
<dbReference type="InterPro" id="IPR003439">
    <property type="entry name" value="ABC_transporter-like_ATP-bd"/>
</dbReference>
<organism evidence="5 6">
    <name type="scientific">Faecalibacterium prausnitzii</name>
    <dbReference type="NCBI Taxonomy" id="853"/>
    <lineage>
        <taxon>Bacteria</taxon>
        <taxon>Bacillati</taxon>
        <taxon>Bacillota</taxon>
        <taxon>Clostridia</taxon>
        <taxon>Eubacteriales</taxon>
        <taxon>Oscillospiraceae</taxon>
        <taxon>Faecalibacterium</taxon>
    </lineage>
</organism>
<dbReference type="EMBL" id="PRKZ01000002">
    <property type="protein sequence ID" value="RAW51154.1"/>
    <property type="molecule type" value="Genomic_DNA"/>
</dbReference>
<dbReference type="InterPro" id="IPR003593">
    <property type="entry name" value="AAA+_ATPase"/>
</dbReference>
<dbReference type="SMART" id="SM00382">
    <property type="entry name" value="AAA"/>
    <property type="match status" value="1"/>
</dbReference>
<evidence type="ECO:0000256" key="3">
    <source>
        <dbReference type="ARBA" id="ARBA00022840"/>
    </source>
</evidence>
<dbReference type="PANTHER" id="PTHR42788">
    <property type="entry name" value="TAURINE IMPORT ATP-BINDING PROTEIN-RELATED"/>
    <property type="match status" value="1"/>
</dbReference>
<keyword evidence="2" id="KW-0547">Nucleotide-binding</keyword>
<evidence type="ECO:0000259" key="4">
    <source>
        <dbReference type="PROSITE" id="PS50893"/>
    </source>
</evidence>
<keyword evidence="1" id="KW-0813">Transport</keyword>
<dbReference type="GO" id="GO:0005524">
    <property type="term" value="F:ATP binding"/>
    <property type="evidence" value="ECO:0007669"/>
    <property type="project" value="UniProtKB-KW"/>
</dbReference>
<reference evidence="5 6" key="1">
    <citation type="submission" date="2018-02" db="EMBL/GenBank/DDBJ databases">
        <title>Complete genome sequencing of Faecalibacterium prausnitzii strains isolated from the human gut.</title>
        <authorList>
            <person name="Fitzgerald B.C."/>
            <person name="Shkoporov A.N."/>
            <person name="Ross P.R."/>
            <person name="Hill C."/>
        </authorList>
    </citation>
    <scope>NUCLEOTIDE SEQUENCE [LARGE SCALE GENOMIC DNA]</scope>
    <source>
        <strain evidence="5 6">APC942/8-14-2</strain>
    </source>
</reference>
<dbReference type="PROSITE" id="PS00211">
    <property type="entry name" value="ABC_TRANSPORTER_1"/>
    <property type="match status" value="1"/>
</dbReference>
<protein>
    <submittedName>
        <fullName evidence="5">ABC transporter ATP-binding protein</fullName>
    </submittedName>
</protein>
<evidence type="ECO:0000256" key="1">
    <source>
        <dbReference type="ARBA" id="ARBA00022448"/>
    </source>
</evidence>
<dbReference type="InterPro" id="IPR050166">
    <property type="entry name" value="ABC_transporter_ATP-bind"/>
</dbReference>
<dbReference type="Proteomes" id="UP000251634">
    <property type="component" value="Unassembled WGS sequence"/>
</dbReference>
<comment type="caution">
    <text evidence="5">The sequence shown here is derived from an EMBL/GenBank/DDBJ whole genome shotgun (WGS) entry which is preliminary data.</text>
</comment>
<dbReference type="AlphaFoldDB" id="A0A329TP68"/>
<dbReference type="Gene3D" id="3.40.50.300">
    <property type="entry name" value="P-loop containing nucleotide triphosphate hydrolases"/>
    <property type="match status" value="1"/>
</dbReference>
<name>A0A329TP68_9FIRM</name>
<evidence type="ECO:0000256" key="2">
    <source>
        <dbReference type="ARBA" id="ARBA00022741"/>
    </source>
</evidence>
<proteinExistence type="predicted"/>
<dbReference type="SUPFAM" id="SSF52540">
    <property type="entry name" value="P-loop containing nucleoside triphosphate hydrolases"/>
    <property type="match status" value="1"/>
</dbReference>
<gene>
    <name evidence="5" type="ORF">C4N25_03910</name>
</gene>
<evidence type="ECO:0000313" key="6">
    <source>
        <dbReference type="Proteomes" id="UP000251634"/>
    </source>
</evidence>
<dbReference type="InterPro" id="IPR027417">
    <property type="entry name" value="P-loop_NTPase"/>
</dbReference>
<dbReference type="RefSeq" id="WP_112115055.1">
    <property type="nucleotide sequence ID" value="NZ_PRKZ01000002.1"/>
</dbReference>
<dbReference type="PROSITE" id="PS50893">
    <property type="entry name" value="ABC_TRANSPORTER_2"/>
    <property type="match status" value="1"/>
</dbReference>
<accession>A0A329TP68</accession>
<dbReference type="Pfam" id="PF00005">
    <property type="entry name" value="ABC_tran"/>
    <property type="match status" value="1"/>
</dbReference>
<dbReference type="PANTHER" id="PTHR42788:SF19">
    <property type="entry name" value="ALIPHATIC SULFONATES IMPORT ATP-BINDING PROTEIN SSUB 2"/>
    <property type="match status" value="1"/>
</dbReference>